<dbReference type="PANTHER" id="PTHR44586">
    <property type="entry name" value="F-BOX DOMAIN CONTAINING PROTEIN, EXPRESSED"/>
    <property type="match status" value="1"/>
</dbReference>
<reference evidence="2" key="2">
    <citation type="journal article" date="2015" name="Data Brief">
        <title>Shoot transcriptome of the giant reed, Arundo donax.</title>
        <authorList>
            <person name="Barrero R.A."/>
            <person name="Guerrero F.D."/>
            <person name="Moolhuijzen P."/>
            <person name="Goolsby J.A."/>
            <person name="Tidwell J."/>
            <person name="Bellgard S.E."/>
            <person name="Bellgard M.I."/>
        </authorList>
    </citation>
    <scope>NUCLEOTIDE SEQUENCE</scope>
    <source>
        <tissue evidence="2">Shoot tissue taken approximately 20 cm above the soil surface</tissue>
    </source>
</reference>
<dbReference type="PANTHER" id="PTHR44586:SF25">
    <property type="entry name" value="(WILD MALAYSIAN BANANA) HYPOTHETICAL PROTEIN"/>
    <property type="match status" value="1"/>
</dbReference>
<dbReference type="EMBL" id="GBRH01177304">
    <property type="protein sequence ID" value="JAE20592.1"/>
    <property type="molecule type" value="Transcribed_RNA"/>
</dbReference>
<name>A0A0A9G803_ARUDO</name>
<dbReference type="InterPro" id="IPR005174">
    <property type="entry name" value="KIB1-4_b-propeller"/>
</dbReference>
<proteinExistence type="predicted"/>
<accession>A0A0A9G803</accession>
<feature type="domain" description="KIB1-4 beta-propeller" evidence="1">
    <location>
        <begin position="14"/>
        <end position="104"/>
    </location>
</feature>
<evidence type="ECO:0000259" key="1">
    <source>
        <dbReference type="Pfam" id="PF03478"/>
    </source>
</evidence>
<dbReference type="Pfam" id="PF03478">
    <property type="entry name" value="Beta-prop_KIB1-4"/>
    <property type="match status" value="1"/>
</dbReference>
<dbReference type="AlphaFoldDB" id="A0A0A9G803"/>
<protein>
    <recommendedName>
        <fullName evidence="1">KIB1-4 beta-propeller domain-containing protein</fullName>
    </recommendedName>
</protein>
<reference evidence="2" key="1">
    <citation type="submission" date="2014-09" db="EMBL/GenBank/DDBJ databases">
        <authorList>
            <person name="Magalhaes I.L.F."/>
            <person name="Oliveira U."/>
            <person name="Santos F.R."/>
            <person name="Vidigal T.H.D.A."/>
            <person name="Brescovit A.D."/>
            <person name="Santos A.J."/>
        </authorList>
    </citation>
    <scope>NUCLEOTIDE SEQUENCE</scope>
    <source>
        <tissue evidence="2">Shoot tissue taken approximately 20 cm above the soil surface</tissue>
    </source>
</reference>
<organism evidence="2">
    <name type="scientific">Arundo donax</name>
    <name type="common">Giant reed</name>
    <name type="synonym">Donax arundinaceus</name>
    <dbReference type="NCBI Taxonomy" id="35708"/>
    <lineage>
        <taxon>Eukaryota</taxon>
        <taxon>Viridiplantae</taxon>
        <taxon>Streptophyta</taxon>
        <taxon>Embryophyta</taxon>
        <taxon>Tracheophyta</taxon>
        <taxon>Spermatophyta</taxon>
        <taxon>Magnoliopsida</taxon>
        <taxon>Liliopsida</taxon>
        <taxon>Poales</taxon>
        <taxon>Poaceae</taxon>
        <taxon>PACMAD clade</taxon>
        <taxon>Arundinoideae</taxon>
        <taxon>Arundineae</taxon>
        <taxon>Arundo</taxon>
    </lineage>
</organism>
<sequence>MMKLPRSTLSWRRGGDLLQVWRMTELQSSATPVQFPEGIDPDFRNPYHETHDIQLYKVDIDNQELMRITNLGDYALFLGLNSTMIISTKDFPMLRADCAYLAHDEHLDI</sequence>
<evidence type="ECO:0000313" key="2">
    <source>
        <dbReference type="EMBL" id="JAE20592.1"/>
    </source>
</evidence>